<evidence type="ECO:0000313" key="9">
    <source>
        <dbReference type="EMBL" id="KAL0082616.1"/>
    </source>
</evidence>
<dbReference type="InterPro" id="IPR000719">
    <property type="entry name" value="Prot_kinase_dom"/>
</dbReference>
<reference evidence="9 10" key="1">
    <citation type="submission" date="2024-04" db="EMBL/GenBank/DDBJ databases">
        <title>Symmetric and asymmetric DNA N6-adenine methylation regulates different biological responses in Mucorales.</title>
        <authorList>
            <consortium name="Lawrence Berkeley National Laboratory"/>
            <person name="Lax C."/>
            <person name="Mondo S.J."/>
            <person name="Osorio-Concepcion M."/>
            <person name="Muszewska A."/>
            <person name="Corrochano-Luque M."/>
            <person name="Gutierrez G."/>
            <person name="Riley R."/>
            <person name="Lipzen A."/>
            <person name="Guo J."/>
            <person name="Hundley H."/>
            <person name="Amirebrahimi M."/>
            <person name="Ng V."/>
            <person name="Lorenzo-Gutierrez D."/>
            <person name="Binder U."/>
            <person name="Yang J."/>
            <person name="Song Y."/>
            <person name="Canovas D."/>
            <person name="Navarro E."/>
            <person name="Freitag M."/>
            <person name="Gabaldon T."/>
            <person name="Grigoriev I.V."/>
            <person name="Corrochano L.M."/>
            <person name="Nicolas F.E."/>
            <person name="Garre V."/>
        </authorList>
    </citation>
    <scope>NUCLEOTIDE SEQUENCE [LARGE SCALE GENOMIC DNA]</scope>
    <source>
        <strain evidence="9 10">L51</strain>
    </source>
</reference>
<dbReference type="EMBL" id="JBCLYO010000015">
    <property type="protein sequence ID" value="KAL0082616.1"/>
    <property type="molecule type" value="Genomic_DNA"/>
</dbReference>
<keyword evidence="10" id="KW-1185">Reference proteome</keyword>
<dbReference type="Proteomes" id="UP001448207">
    <property type="component" value="Unassembled WGS sequence"/>
</dbReference>
<gene>
    <name evidence="9" type="ORF">J3Q64DRAFT_1752349</name>
</gene>
<dbReference type="Pfam" id="PF00069">
    <property type="entry name" value="Pkinase"/>
    <property type="match status" value="1"/>
</dbReference>
<dbReference type="PROSITE" id="PS50011">
    <property type="entry name" value="PROTEIN_KINASE_DOM"/>
    <property type="match status" value="1"/>
</dbReference>
<evidence type="ECO:0000256" key="6">
    <source>
        <dbReference type="PROSITE-ProRule" id="PRU10141"/>
    </source>
</evidence>
<evidence type="ECO:0000256" key="5">
    <source>
        <dbReference type="ARBA" id="ARBA00022840"/>
    </source>
</evidence>
<dbReference type="InterPro" id="IPR017441">
    <property type="entry name" value="Protein_kinase_ATP_BS"/>
</dbReference>
<feature type="compositionally biased region" description="Low complexity" evidence="7">
    <location>
        <begin position="66"/>
        <end position="75"/>
    </location>
</feature>
<keyword evidence="4" id="KW-0418">Kinase</keyword>
<comment type="caution">
    <text evidence="9">The sequence shown here is derived from an EMBL/GenBank/DDBJ whole genome shotgun (WGS) entry which is preliminary data.</text>
</comment>
<keyword evidence="1" id="KW-0723">Serine/threonine-protein kinase</keyword>
<feature type="compositionally biased region" description="Polar residues" evidence="7">
    <location>
        <begin position="93"/>
        <end position="117"/>
    </location>
</feature>
<evidence type="ECO:0000256" key="7">
    <source>
        <dbReference type="SAM" id="MobiDB-lite"/>
    </source>
</evidence>
<dbReference type="SUPFAM" id="SSF56112">
    <property type="entry name" value="Protein kinase-like (PK-like)"/>
    <property type="match status" value="1"/>
</dbReference>
<dbReference type="Gene3D" id="1.10.510.10">
    <property type="entry name" value="Transferase(Phosphotransferase) domain 1"/>
    <property type="match status" value="1"/>
</dbReference>
<organism evidence="9 10">
    <name type="scientific">Phycomyces blakesleeanus</name>
    <dbReference type="NCBI Taxonomy" id="4837"/>
    <lineage>
        <taxon>Eukaryota</taxon>
        <taxon>Fungi</taxon>
        <taxon>Fungi incertae sedis</taxon>
        <taxon>Mucoromycota</taxon>
        <taxon>Mucoromycotina</taxon>
        <taxon>Mucoromycetes</taxon>
        <taxon>Mucorales</taxon>
        <taxon>Phycomycetaceae</taxon>
        <taxon>Phycomyces</taxon>
    </lineage>
</organism>
<dbReference type="PANTHER" id="PTHR24345:SF0">
    <property type="entry name" value="CELL CYCLE SERINE_THREONINE-PROTEIN KINASE CDC5_MSD2"/>
    <property type="match status" value="1"/>
</dbReference>
<proteinExistence type="predicted"/>
<keyword evidence="5 6" id="KW-0067">ATP-binding</keyword>
<dbReference type="CDD" id="cd13994">
    <property type="entry name" value="STKc_HAL4_like"/>
    <property type="match status" value="1"/>
</dbReference>
<keyword evidence="2" id="KW-0808">Transferase</keyword>
<feature type="region of interest" description="Disordered" evidence="7">
    <location>
        <begin position="65"/>
        <end position="138"/>
    </location>
</feature>
<dbReference type="PROSITE" id="PS00107">
    <property type="entry name" value="PROTEIN_KINASE_ATP"/>
    <property type="match status" value="1"/>
</dbReference>
<feature type="domain" description="Protein kinase" evidence="8">
    <location>
        <begin position="210"/>
        <end position="473"/>
    </location>
</feature>
<keyword evidence="3 6" id="KW-0547">Nucleotide-binding</keyword>
<protein>
    <submittedName>
        <fullName evidence="9">Kinase-like domain-containing protein</fullName>
    </submittedName>
</protein>
<evidence type="ECO:0000256" key="3">
    <source>
        <dbReference type="ARBA" id="ARBA00022741"/>
    </source>
</evidence>
<dbReference type="SMART" id="SM00220">
    <property type="entry name" value="S_TKc"/>
    <property type="match status" value="1"/>
</dbReference>
<evidence type="ECO:0000259" key="8">
    <source>
        <dbReference type="PROSITE" id="PS50011"/>
    </source>
</evidence>
<name>A0ABR3ATZ5_PHYBL</name>
<evidence type="ECO:0000256" key="2">
    <source>
        <dbReference type="ARBA" id="ARBA00022679"/>
    </source>
</evidence>
<sequence>MTTMNQSNNSVSNSLSDRLHSVDFNTPAKILQLKNAGGHRFENVTPDISVPGTPVIKIHHHYENISEPSSSYPSPSFGPQLPPTAAHTPPSLSPHTSGEQSKDSPLSSSHPTLTISVPSRDDESLRSTSRPTTPSQFVFKKPEYNSHFHNTHFHHLERKDSFLNDFKRLFKSDKTKKKKKDDCSIRSTSSRTSDLSFANEFNKNIEGRYGKWGRFVGKGAGGSVRLIRRHTDNKTFAVKQFRKRLPAENEKEYVKKVTAEFCIGSTLHHPNVIETLDIIQEGSTFYEIMEFAPNDLFNVVMSGKMTTEEIGCCWRQLLDGFAYLQSMGIAHRDLKLDNMVLDDRGIVKLIDFGCAVVIKYPHEKESRMSKGICGSDPYIAPEQYIQTEYDARLTDLWSIGIIFVCMTIRRFPWRLPRPSQDQSYKNFITPSTQGAARLFKMLPKESRSIIQRILEPNPRERCTLEQVMEDPWVKSLAMCTDQTPAKGHSHHLLVEPSKEACERHNIIVLDSAPISEDNSAPEEPKKKHHHHRLGHRLKGCQKESRA</sequence>
<dbReference type="PROSITE" id="PS00108">
    <property type="entry name" value="PROTEIN_KINASE_ST"/>
    <property type="match status" value="1"/>
</dbReference>
<accession>A0ABR3ATZ5</accession>
<feature type="binding site" evidence="6">
    <location>
        <position position="239"/>
    </location>
    <ligand>
        <name>ATP</name>
        <dbReference type="ChEBI" id="CHEBI:30616"/>
    </ligand>
</feature>
<dbReference type="PANTHER" id="PTHR24345">
    <property type="entry name" value="SERINE/THREONINE-PROTEIN KINASE PLK"/>
    <property type="match status" value="1"/>
</dbReference>
<dbReference type="InterPro" id="IPR008271">
    <property type="entry name" value="Ser/Thr_kinase_AS"/>
</dbReference>
<evidence type="ECO:0000256" key="4">
    <source>
        <dbReference type="ARBA" id="ARBA00022777"/>
    </source>
</evidence>
<feature type="region of interest" description="Disordered" evidence="7">
    <location>
        <begin position="512"/>
        <end position="546"/>
    </location>
</feature>
<feature type="compositionally biased region" description="Basic residues" evidence="7">
    <location>
        <begin position="526"/>
        <end position="539"/>
    </location>
</feature>
<feature type="compositionally biased region" description="Low complexity" evidence="7">
    <location>
        <begin position="126"/>
        <end position="135"/>
    </location>
</feature>
<evidence type="ECO:0000313" key="10">
    <source>
        <dbReference type="Proteomes" id="UP001448207"/>
    </source>
</evidence>
<evidence type="ECO:0000256" key="1">
    <source>
        <dbReference type="ARBA" id="ARBA00022527"/>
    </source>
</evidence>
<dbReference type="InterPro" id="IPR011009">
    <property type="entry name" value="Kinase-like_dom_sf"/>
</dbReference>